<feature type="compositionally biased region" description="Polar residues" evidence="2">
    <location>
        <begin position="36"/>
        <end position="46"/>
    </location>
</feature>
<dbReference type="OrthoDB" id="10050612at2759"/>
<evidence type="ECO:0000313" key="4">
    <source>
        <dbReference type="Proteomes" id="UP000502823"/>
    </source>
</evidence>
<evidence type="ECO:0000256" key="2">
    <source>
        <dbReference type="SAM" id="MobiDB-lite"/>
    </source>
</evidence>
<dbReference type="PANTHER" id="PTHR34344">
    <property type="entry name" value="UPF0184 PROTEIN C9ORF16"/>
    <property type="match status" value="1"/>
</dbReference>
<comment type="caution">
    <text evidence="3">The sequence shown here is derived from an EMBL/GenBank/DDBJ whole genome shotgun (WGS) entry which is preliminary data.</text>
</comment>
<feature type="region of interest" description="Disordered" evidence="2">
    <location>
        <begin position="32"/>
        <end position="100"/>
    </location>
</feature>
<sequence>MYCINSLALHAWSHNNNYLDYHGEHTAGHSVPYSKLANSRPPSSARSLAKATTDKSAPVIHTADGTASARCKMGEDDMTERSNEATENGQETQNPDGIEEDGDDDMADYDFVSLDLQLNELSSALDALEQKNDHIHAELMKLLESNRETRQLFQKNLTEEQKLDPPVEINVIEVLEPGI</sequence>
<dbReference type="Pfam" id="PF03670">
    <property type="entry name" value="UPF0184"/>
    <property type="match status" value="1"/>
</dbReference>
<dbReference type="PANTHER" id="PTHR34344:SF1">
    <property type="entry name" value="BUBLIN COILED-COIL PROTEIN"/>
    <property type="match status" value="1"/>
</dbReference>
<dbReference type="InParanoid" id="A0A6L2PTZ2"/>
<feature type="compositionally biased region" description="Basic and acidic residues" evidence="2">
    <location>
        <begin position="72"/>
        <end position="84"/>
    </location>
</feature>
<keyword evidence="1" id="KW-0175">Coiled coil</keyword>
<name>A0A6L2PTZ2_COPFO</name>
<protein>
    <submittedName>
        <fullName evidence="3">Uncharacterized protein</fullName>
    </submittedName>
</protein>
<keyword evidence="4" id="KW-1185">Reference proteome</keyword>
<dbReference type="EMBL" id="BLKM01000588">
    <property type="protein sequence ID" value="GFG35989.1"/>
    <property type="molecule type" value="Genomic_DNA"/>
</dbReference>
<proteinExistence type="predicted"/>
<accession>A0A6L2PTZ2</accession>
<dbReference type="Proteomes" id="UP000502823">
    <property type="component" value="Unassembled WGS sequence"/>
</dbReference>
<feature type="compositionally biased region" description="Polar residues" evidence="2">
    <location>
        <begin position="85"/>
        <end position="95"/>
    </location>
</feature>
<gene>
    <name evidence="3" type="ORF">Cfor_03570</name>
</gene>
<organism evidence="3 4">
    <name type="scientific">Coptotermes formosanus</name>
    <name type="common">Formosan subterranean termite</name>
    <dbReference type="NCBI Taxonomy" id="36987"/>
    <lineage>
        <taxon>Eukaryota</taxon>
        <taxon>Metazoa</taxon>
        <taxon>Ecdysozoa</taxon>
        <taxon>Arthropoda</taxon>
        <taxon>Hexapoda</taxon>
        <taxon>Insecta</taxon>
        <taxon>Pterygota</taxon>
        <taxon>Neoptera</taxon>
        <taxon>Polyneoptera</taxon>
        <taxon>Dictyoptera</taxon>
        <taxon>Blattodea</taxon>
        <taxon>Blattoidea</taxon>
        <taxon>Termitoidae</taxon>
        <taxon>Rhinotermitidae</taxon>
        <taxon>Coptotermes</taxon>
    </lineage>
</organism>
<evidence type="ECO:0000313" key="3">
    <source>
        <dbReference type="EMBL" id="GFG35989.1"/>
    </source>
</evidence>
<dbReference type="AlphaFoldDB" id="A0A6L2PTZ2"/>
<dbReference type="InterPro" id="IPR005374">
    <property type="entry name" value="BBLN_eukaryota"/>
</dbReference>
<evidence type="ECO:0000256" key="1">
    <source>
        <dbReference type="SAM" id="Coils"/>
    </source>
</evidence>
<reference evidence="4" key="1">
    <citation type="submission" date="2020-01" db="EMBL/GenBank/DDBJ databases">
        <title>Draft genome sequence of the Termite Coptotermes fromosanus.</title>
        <authorList>
            <person name="Itakura S."/>
            <person name="Yosikawa Y."/>
            <person name="Umezawa K."/>
        </authorList>
    </citation>
    <scope>NUCLEOTIDE SEQUENCE [LARGE SCALE GENOMIC DNA]</scope>
</reference>
<feature type="coiled-coil region" evidence="1">
    <location>
        <begin position="111"/>
        <end position="145"/>
    </location>
</feature>